<dbReference type="GO" id="GO:0016020">
    <property type="term" value="C:membrane"/>
    <property type="evidence" value="ECO:0007669"/>
    <property type="project" value="InterPro"/>
</dbReference>
<evidence type="ECO:0000313" key="7">
    <source>
        <dbReference type="Proteomes" id="UP000198415"/>
    </source>
</evidence>
<evidence type="ECO:0000256" key="4">
    <source>
        <dbReference type="ARBA" id="ARBA00023065"/>
    </source>
</evidence>
<dbReference type="RefSeq" id="WP_089290913.1">
    <property type="nucleotide sequence ID" value="NZ_BOMU01000016.1"/>
</dbReference>
<protein>
    <submittedName>
        <fullName evidence="6">Calx-beta domain-containing protein</fullName>
    </submittedName>
</protein>
<keyword evidence="2" id="KW-0677">Repeat</keyword>
<dbReference type="InterPro" id="IPR051171">
    <property type="entry name" value="CaCA"/>
</dbReference>
<evidence type="ECO:0000256" key="3">
    <source>
        <dbReference type="ARBA" id="ARBA00022837"/>
    </source>
</evidence>
<dbReference type="EMBL" id="FZNR01000001">
    <property type="protein sequence ID" value="SNR24635.1"/>
    <property type="molecule type" value="Genomic_DNA"/>
</dbReference>
<proteinExistence type="predicted"/>
<evidence type="ECO:0000256" key="1">
    <source>
        <dbReference type="ARBA" id="ARBA00022729"/>
    </source>
</evidence>
<accession>A0A238URA2</accession>
<evidence type="ECO:0000313" key="6">
    <source>
        <dbReference type="EMBL" id="SNR24635.1"/>
    </source>
</evidence>
<evidence type="ECO:0000259" key="5">
    <source>
        <dbReference type="Pfam" id="PF03160"/>
    </source>
</evidence>
<dbReference type="Gene3D" id="2.60.40.2030">
    <property type="match status" value="4"/>
</dbReference>
<dbReference type="PANTHER" id="PTHR11878:SF65">
    <property type="entry name" value="NA_CA-EXCHANGE PROTEIN, ISOFORM G"/>
    <property type="match status" value="1"/>
</dbReference>
<dbReference type="Proteomes" id="UP000198415">
    <property type="component" value="Unassembled WGS sequence"/>
</dbReference>
<gene>
    <name evidence="6" type="ORF">SAMN06264365_10166</name>
</gene>
<keyword evidence="7" id="KW-1185">Reference proteome</keyword>
<dbReference type="GO" id="GO:0030001">
    <property type="term" value="P:metal ion transport"/>
    <property type="evidence" value="ECO:0007669"/>
    <property type="project" value="TreeGrafter"/>
</dbReference>
<feature type="domain" description="Calx-beta" evidence="5">
    <location>
        <begin position="212"/>
        <end position="282"/>
    </location>
</feature>
<dbReference type="GO" id="GO:0007154">
    <property type="term" value="P:cell communication"/>
    <property type="evidence" value="ECO:0007669"/>
    <property type="project" value="InterPro"/>
</dbReference>
<keyword evidence="3" id="KW-0106">Calcium</keyword>
<keyword evidence="1" id="KW-0732">Signal</keyword>
<dbReference type="PANTHER" id="PTHR11878">
    <property type="entry name" value="SODIUM/CALCIUM EXCHANGER"/>
    <property type="match status" value="1"/>
</dbReference>
<organism evidence="6 7">
    <name type="scientific">Actinoplanes regularis</name>
    <dbReference type="NCBI Taxonomy" id="52697"/>
    <lineage>
        <taxon>Bacteria</taxon>
        <taxon>Bacillati</taxon>
        <taxon>Actinomycetota</taxon>
        <taxon>Actinomycetes</taxon>
        <taxon>Micromonosporales</taxon>
        <taxon>Micromonosporaceae</taxon>
        <taxon>Actinoplanes</taxon>
    </lineage>
</organism>
<dbReference type="OrthoDB" id="3279580at2"/>
<sequence length="840" mass="84590">MRYRQAHAAKSGSVPFMLRGPKPLRTAVSAALAGVIGLVPVTFIASPAAAVTAASYTLAATPNPVVEKAGAKVTITATLSETSATPTTIDLTTGGGTATPDVDYVSTTTTPVAITIPANTLTGSAEIGIMNDGVKDQLDSESFNVTGALTGAAPVLTVVNIEDAQKTPKLTLSGPGSTEEGDDATFTITPDVLSELPITVQWNSVDPTVVSGHGTATAGKDFTYPGSRTVTILAGGPSGTITIPTADDSTFEGFEDYAIELASPTNAVLGTPSKVTSTIADPASQVAPTVTFAPTAVAEGNSGQKAQEFTASLDVAAGLPLKVDWRTAPAGVGPGFAIEGRDYLAAHGSLTFPADSTKQTFTVDIIGDTIDEGPDPRVGPADGEVFNIVPSGVVGAITPTLGSPETAITITDDDAAPTASFGDLAVKEGDDANPVLLPIKLQGSSDQPITFDIVDAGTGTAASTSATIADPLLVIGGYDYSLLNATATILPEQSSGYVAVLVNGDTMFETNETVNLTATPASGDAGWLTAPGTDAAVLTLDNDDKAPNLQIDSATGKEGDTVAVTGTVTGTAQAETRLTISFAGKAAGGNRAADTGDFTNPGSKEVIIAPGTPSGTVIPVASIKLTEDSEAEPSESIVVSGTGFGNTGTVTEGVVTIEGTAVPIKPTLTAVPTTTVGVATVKFAGKATASSAVTLWGKAMGSTSFSKLRETTSDANGNYSFSLALSRGFVLHTSVGETYSKDVTVKVQQKPTLTATSPSKDKVSITVTGDPKAAGSTVAVQSLVGGAWKTLYTGKLGTNGSYAKSITTTASTLTLRASVYGNSARGILFGTSATKKITVK</sequence>
<keyword evidence="4" id="KW-0406">Ion transport</keyword>
<reference evidence="6 7" key="1">
    <citation type="submission" date="2017-06" db="EMBL/GenBank/DDBJ databases">
        <authorList>
            <person name="Kim H.J."/>
            <person name="Triplett B.A."/>
        </authorList>
    </citation>
    <scope>NUCLEOTIDE SEQUENCE [LARGE SCALE GENOMIC DNA]</scope>
    <source>
        <strain evidence="6 7">DSM 43151</strain>
    </source>
</reference>
<feature type="domain" description="Calx-beta" evidence="5">
    <location>
        <begin position="335"/>
        <end position="374"/>
    </location>
</feature>
<dbReference type="AlphaFoldDB" id="A0A238URA2"/>
<dbReference type="InterPro" id="IPR038081">
    <property type="entry name" value="CalX-like_sf"/>
</dbReference>
<name>A0A238URA2_9ACTN</name>
<evidence type="ECO:0000256" key="2">
    <source>
        <dbReference type="ARBA" id="ARBA00022737"/>
    </source>
</evidence>
<dbReference type="InterPro" id="IPR003644">
    <property type="entry name" value="Calx_beta"/>
</dbReference>
<dbReference type="Pfam" id="PF03160">
    <property type="entry name" value="Calx-beta"/>
    <property type="match status" value="3"/>
</dbReference>
<feature type="domain" description="Calx-beta" evidence="5">
    <location>
        <begin position="476"/>
        <end position="543"/>
    </location>
</feature>
<dbReference type="SUPFAM" id="SSF141072">
    <property type="entry name" value="CalX-like"/>
    <property type="match status" value="4"/>
</dbReference>
<keyword evidence="4" id="KW-0813">Transport</keyword>